<dbReference type="RefSeq" id="WP_191617070.1">
    <property type="nucleotide sequence ID" value="NZ_JACYFG010000024.1"/>
</dbReference>
<reference evidence="2" key="1">
    <citation type="submission" date="2020-09" db="EMBL/GenBank/DDBJ databases">
        <title>Pelagicoccus enzymogenes sp. nov. with an EPS production, isolated from marine sediment.</title>
        <authorList>
            <person name="Feng X."/>
        </authorList>
    </citation>
    <scope>NUCLEOTIDE SEQUENCE</scope>
    <source>
        <strain evidence="2">NFK12</strain>
    </source>
</reference>
<accession>A0A927IHL5</accession>
<organism evidence="2 3">
    <name type="scientific">Pelagicoccus enzymogenes</name>
    <dbReference type="NCBI Taxonomy" id="2773457"/>
    <lineage>
        <taxon>Bacteria</taxon>
        <taxon>Pseudomonadati</taxon>
        <taxon>Verrucomicrobiota</taxon>
        <taxon>Opitutia</taxon>
        <taxon>Puniceicoccales</taxon>
        <taxon>Pelagicoccaceae</taxon>
        <taxon>Pelagicoccus</taxon>
    </lineage>
</organism>
<sequence length="145" mass="15682">MNRIACMLSLFALALNIAMGYSGSVLFCEHASGDSHLVSRGEHAFEVAEKTCHDHDSILLLDPSVQDCCDTCIDVEIGGDDLKDLQRSSGQDRISAPTVVSVEFAGFDLDEHYSVASASLLPASRAPPCSESLTRLQLKRTVLRI</sequence>
<keyword evidence="1" id="KW-0732">Signal</keyword>
<dbReference type="Proteomes" id="UP000622317">
    <property type="component" value="Unassembled WGS sequence"/>
</dbReference>
<comment type="caution">
    <text evidence="2">The sequence shown here is derived from an EMBL/GenBank/DDBJ whole genome shotgun (WGS) entry which is preliminary data.</text>
</comment>
<dbReference type="AlphaFoldDB" id="A0A927IHL5"/>
<dbReference type="EMBL" id="JACYFG010000024">
    <property type="protein sequence ID" value="MBD5779939.1"/>
    <property type="molecule type" value="Genomic_DNA"/>
</dbReference>
<evidence type="ECO:0000256" key="1">
    <source>
        <dbReference type="SAM" id="SignalP"/>
    </source>
</evidence>
<feature type="signal peptide" evidence="1">
    <location>
        <begin position="1"/>
        <end position="27"/>
    </location>
</feature>
<protein>
    <recommendedName>
        <fullName evidence="4">Secreted protein</fullName>
    </recommendedName>
</protein>
<evidence type="ECO:0000313" key="3">
    <source>
        <dbReference type="Proteomes" id="UP000622317"/>
    </source>
</evidence>
<gene>
    <name evidence="2" type="ORF">IEN85_10610</name>
</gene>
<evidence type="ECO:0000313" key="2">
    <source>
        <dbReference type="EMBL" id="MBD5779939.1"/>
    </source>
</evidence>
<keyword evidence="3" id="KW-1185">Reference proteome</keyword>
<feature type="chain" id="PRO_5037704407" description="Secreted protein" evidence="1">
    <location>
        <begin position="28"/>
        <end position="145"/>
    </location>
</feature>
<evidence type="ECO:0008006" key="4">
    <source>
        <dbReference type="Google" id="ProtNLM"/>
    </source>
</evidence>
<name>A0A927IHL5_9BACT</name>
<proteinExistence type="predicted"/>